<accession>A0ABD0MYH8</accession>
<proteinExistence type="predicted"/>
<dbReference type="AlphaFoldDB" id="A0ABD0MYH8"/>
<keyword evidence="3" id="KW-1185">Reference proteome</keyword>
<comment type="caution">
    <text evidence="2">The sequence shown here is derived from an EMBL/GenBank/DDBJ whole genome shotgun (WGS) entry which is preliminary data.</text>
</comment>
<organism evidence="2 3">
    <name type="scientific">Cirrhinus mrigala</name>
    <name type="common">Mrigala</name>
    <dbReference type="NCBI Taxonomy" id="683832"/>
    <lineage>
        <taxon>Eukaryota</taxon>
        <taxon>Metazoa</taxon>
        <taxon>Chordata</taxon>
        <taxon>Craniata</taxon>
        <taxon>Vertebrata</taxon>
        <taxon>Euteleostomi</taxon>
        <taxon>Actinopterygii</taxon>
        <taxon>Neopterygii</taxon>
        <taxon>Teleostei</taxon>
        <taxon>Ostariophysi</taxon>
        <taxon>Cypriniformes</taxon>
        <taxon>Cyprinidae</taxon>
        <taxon>Labeoninae</taxon>
        <taxon>Labeonini</taxon>
        <taxon>Cirrhinus</taxon>
    </lineage>
</organism>
<keyword evidence="1" id="KW-1133">Transmembrane helix</keyword>
<protein>
    <submittedName>
        <fullName evidence="2">Uncharacterized protein</fullName>
    </submittedName>
</protein>
<name>A0ABD0MYH8_CIRMR</name>
<reference evidence="2 3" key="1">
    <citation type="submission" date="2024-05" db="EMBL/GenBank/DDBJ databases">
        <title>Genome sequencing and assembly of Indian major carp, Cirrhinus mrigala (Hamilton, 1822).</title>
        <authorList>
            <person name="Mohindra V."/>
            <person name="Chowdhury L.M."/>
            <person name="Lal K."/>
            <person name="Jena J.K."/>
        </authorList>
    </citation>
    <scope>NUCLEOTIDE SEQUENCE [LARGE SCALE GENOMIC DNA]</scope>
    <source>
        <strain evidence="2">CM1030</strain>
        <tissue evidence="2">Blood</tissue>
    </source>
</reference>
<keyword evidence="1" id="KW-0812">Transmembrane</keyword>
<feature type="non-terminal residue" evidence="2">
    <location>
        <position position="1"/>
    </location>
</feature>
<dbReference type="Proteomes" id="UP001529510">
    <property type="component" value="Unassembled WGS sequence"/>
</dbReference>
<evidence type="ECO:0000256" key="1">
    <source>
        <dbReference type="SAM" id="Phobius"/>
    </source>
</evidence>
<sequence>VCVGLPALVWAFCQLHLHRKIRGRISAFILLLLLSNLLQLLLNLHTVTQLLTAYINWDHDMIFQFCSGLHCWWL</sequence>
<gene>
    <name evidence="2" type="ORF">M9458_051062</name>
</gene>
<feature type="transmembrane region" description="Helical" evidence="1">
    <location>
        <begin position="25"/>
        <end position="42"/>
    </location>
</feature>
<evidence type="ECO:0000313" key="3">
    <source>
        <dbReference type="Proteomes" id="UP001529510"/>
    </source>
</evidence>
<keyword evidence="1" id="KW-0472">Membrane</keyword>
<dbReference type="EMBL" id="JAMKFB020000088">
    <property type="protein sequence ID" value="KAL0153631.1"/>
    <property type="molecule type" value="Genomic_DNA"/>
</dbReference>
<evidence type="ECO:0000313" key="2">
    <source>
        <dbReference type="EMBL" id="KAL0153631.1"/>
    </source>
</evidence>